<dbReference type="RefSeq" id="WP_120168959.1">
    <property type="nucleotide sequence ID" value="NZ_MCIB01000013.1"/>
</dbReference>
<accession>A0A419T3Q6</accession>
<dbReference type="OrthoDB" id="2388036at2"/>
<sequence length="283" mass="33266">MDWSKAKTVLIIAFIVTNLLLAYVVFIHKGEDTSYLTVQEGFIEDVKKLLAKKDIQVDCEIPKDISTMSKISIEYEVYEPEKIAKRFLGNYKKIEKDKDIYYQNEKETLRVVSNKKIVYENKSNNLSFYKLNKELTQSIVKDFLKNKGFNTDDFKLSNYKEKNGKYILEYTKVYKGILVEKSYMTFQIDKTGIKKFERFWINVTGENKENLNLETRPIIEPAPEVLLRLLSQKDLYGKTITDIRLCYYFPEKHSIGDWKSTVKGQTVPAWRIKFKDGTVVFLE</sequence>
<name>A0A419T3Q6_9FIRM</name>
<protein>
    <recommendedName>
        <fullName evidence="2">Regulatory protein YycH-like domain-containing protein</fullName>
    </recommendedName>
</protein>
<keyword evidence="1" id="KW-1133">Transmembrane helix</keyword>
<proteinExistence type="predicted"/>
<evidence type="ECO:0000256" key="1">
    <source>
        <dbReference type="SAM" id="Phobius"/>
    </source>
</evidence>
<dbReference type="EMBL" id="MCIB01000013">
    <property type="protein sequence ID" value="RKD32101.1"/>
    <property type="molecule type" value="Genomic_DNA"/>
</dbReference>
<keyword evidence="4" id="KW-1185">Reference proteome</keyword>
<gene>
    <name evidence="3" type="ORF">BET03_11565</name>
</gene>
<dbReference type="Proteomes" id="UP000284177">
    <property type="component" value="Unassembled WGS sequence"/>
</dbReference>
<evidence type="ECO:0000313" key="3">
    <source>
        <dbReference type="EMBL" id="RKD32101.1"/>
    </source>
</evidence>
<dbReference type="InterPro" id="IPR018604">
    <property type="entry name" value="YycI-like"/>
</dbReference>
<feature type="domain" description="Regulatory protein YycH-like" evidence="2">
    <location>
        <begin position="43"/>
        <end position="276"/>
    </location>
</feature>
<organism evidence="3 4">
    <name type="scientific">Thermohalobacter berrensis</name>
    <dbReference type="NCBI Taxonomy" id="99594"/>
    <lineage>
        <taxon>Bacteria</taxon>
        <taxon>Bacillati</taxon>
        <taxon>Bacillota</taxon>
        <taxon>Tissierellia</taxon>
        <taxon>Tissierellales</taxon>
        <taxon>Thermohalobacteraceae</taxon>
        <taxon>Thermohalobacter</taxon>
    </lineage>
</organism>
<evidence type="ECO:0000313" key="4">
    <source>
        <dbReference type="Proteomes" id="UP000284177"/>
    </source>
</evidence>
<evidence type="ECO:0000259" key="2">
    <source>
        <dbReference type="Pfam" id="PF09648"/>
    </source>
</evidence>
<dbReference type="Pfam" id="PF09648">
    <property type="entry name" value="YycI"/>
    <property type="match status" value="1"/>
</dbReference>
<dbReference type="AlphaFoldDB" id="A0A419T3Q6"/>
<keyword evidence="1" id="KW-0812">Transmembrane</keyword>
<keyword evidence="1" id="KW-0472">Membrane</keyword>
<reference evidence="3 4" key="1">
    <citation type="submission" date="2016-08" db="EMBL/GenBank/DDBJ databases">
        <title>Novel Firmicutes and Novel Genomes.</title>
        <authorList>
            <person name="Poppleton D.I."/>
            <person name="Gribaldo S."/>
        </authorList>
    </citation>
    <scope>NUCLEOTIDE SEQUENCE [LARGE SCALE GENOMIC DNA]</scope>
    <source>
        <strain evidence="3 4">CTT3</strain>
    </source>
</reference>
<feature type="transmembrane region" description="Helical" evidence="1">
    <location>
        <begin position="6"/>
        <end position="26"/>
    </location>
</feature>
<dbReference type="GO" id="GO:0016020">
    <property type="term" value="C:membrane"/>
    <property type="evidence" value="ECO:0007669"/>
    <property type="project" value="InterPro"/>
</dbReference>
<comment type="caution">
    <text evidence="3">The sequence shown here is derived from an EMBL/GenBank/DDBJ whole genome shotgun (WGS) entry which is preliminary data.</text>
</comment>